<dbReference type="EC" id="3.5.2.5" evidence="5"/>
<dbReference type="SUPFAM" id="SSF51556">
    <property type="entry name" value="Metallo-dependent hydrolases"/>
    <property type="match status" value="1"/>
</dbReference>
<accession>A0ABN2Z017</accession>
<keyword evidence="6" id="KW-0479">Metal-binding</keyword>
<sequence length="455" mass="48018">MPLSETPSAPVVIRSRRVVLPEGERPADVLVRDGRIAEIAEHGSLSAAQVTDLGAVALLPGLVDTHVHVNEPGRTEWEGFATATRAAAAGGVTTIIDMPLNSIPPTTTVDGLAAKRKTAEGQAWVDLGFWGGAIPGNAADLEPLYEAGVFGFKSFLAPSGVDEFPHVEQADLETALAEQARIGALAIIHAEDPAVLEAAPQRPGTHYRDFLASRPDDAEAAAVARLLDTARRTGARVHILHVSSAAVLPLLRQAREDGVQVTAETCPHYLTLAAEEVPDGDTAFKCCPPIRDESNRDQLWAALANGEFIAVVSDHSPSTPDLKLLQKYGGSGDFAAAWGGIASLQLGLPAIWTEARRRGHTLADVVRWMSSGPASLVGLTGTKGAIAVGNDADLVAFDPDGSFAVIAENLHHRNPVTPYAGKTLTGAVRTTWLRGRVVEAEAEPFGRQIVRPAAR</sequence>
<evidence type="ECO:0000313" key="10">
    <source>
        <dbReference type="EMBL" id="GAA2134706.1"/>
    </source>
</evidence>
<evidence type="ECO:0000256" key="6">
    <source>
        <dbReference type="ARBA" id="ARBA00022723"/>
    </source>
</evidence>
<comment type="similarity">
    <text evidence="3">Belongs to the metallo-dependent hydrolases superfamily. Allantoinase family.</text>
</comment>
<dbReference type="InterPro" id="IPR006680">
    <property type="entry name" value="Amidohydro-rel"/>
</dbReference>
<keyword evidence="7" id="KW-0378">Hydrolase</keyword>
<dbReference type="Pfam" id="PF01979">
    <property type="entry name" value="Amidohydro_1"/>
    <property type="match status" value="1"/>
</dbReference>
<reference evidence="10 11" key="1">
    <citation type="journal article" date="2019" name="Int. J. Syst. Evol. Microbiol.">
        <title>The Global Catalogue of Microorganisms (GCM) 10K type strain sequencing project: providing services to taxonomists for standard genome sequencing and annotation.</title>
        <authorList>
            <consortium name="The Broad Institute Genomics Platform"/>
            <consortium name="The Broad Institute Genome Sequencing Center for Infectious Disease"/>
            <person name="Wu L."/>
            <person name="Ma J."/>
        </authorList>
    </citation>
    <scope>NUCLEOTIDE SEQUENCE [LARGE SCALE GENOMIC DNA]</scope>
    <source>
        <strain evidence="10 11">JCM 14560</strain>
    </source>
</reference>
<keyword evidence="11" id="KW-1185">Reference proteome</keyword>
<evidence type="ECO:0000259" key="9">
    <source>
        <dbReference type="Pfam" id="PF01979"/>
    </source>
</evidence>
<dbReference type="EMBL" id="BAAANT010000005">
    <property type="protein sequence ID" value="GAA2134706.1"/>
    <property type="molecule type" value="Genomic_DNA"/>
</dbReference>
<evidence type="ECO:0000256" key="1">
    <source>
        <dbReference type="ARBA" id="ARBA00001947"/>
    </source>
</evidence>
<evidence type="ECO:0000256" key="8">
    <source>
        <dbReference type="ARBA" id="ARBA00022833"/>
    </source>
</evidence>
<dbReference type="RefSeq" id="WP_344461556.1">
    <property type="nucleotide sequence ID" value="NZ_BAAANT010000005.1"/>
</dbReference>
<dbReference type="Proteomes" id="UP001422759">
    <property type="component" value="Unassembled WGS sequence"/>
</dbReference>
<comment type="cofactor">
    <cofactor evidence="1">
        <name>Zn(2+)</name>
        <dbReference type="ChEBI" id="CHEBI:29105"/>
    </cofactor>
</comment>
<proteinExistence type="inferred from homology"/>
<evidence type="ECO:0000256" key="4">
    <source>
        <dbReference type="ARBA" id="ARBA00011881"/>
    </source>
</evidence>
<evidence type="ECO:0000256" key="2">
    <source>
        <dbReference type="ARBA" id="ARBA00004968"/>
    </source>
</evidence>
<comment type="subunit">
    <text evidence="4">Homotetramer.</text>
</comment>
<dbReference type="SUPFAM" id="SSF51338">
    <property type="entry name" value="Composite domain of metallo-dependent hydrolases"/>
    <property type="match status" value="1"/>
</dbReference>
<evidence type="ECO:0000256" key="7">
    <source>
        <dbReference type="ARBA" id="ARBA00022801"/>
    </source>
</evidence>
<feature type="domain" description="Amidohydrolase-related" evidence="9">
    <location>
        <begin position="58"/>
        <end position="438"/>
    </location>
</feature>
<gene>
    <name evidence="10" type="primary">allB</name>
    <name evidence="10" type="ORF">GCM10009760_12280</name>
</gene>
<organism evidence="10 11">
    <name type="scientific">Kitasatospora kazusensis</name>
    <dbReference type="NCBI Taxonomy" id="407974"/>
    <lineage>
        <taxon>Bacteria</taxon>
        <taxon>Bacillati</taxon>
        <taxon>Actinomycetota</taxon>
        <taxon>Actinomycetes</taxon>
        <taxon>Kitasatosporales</taxon>
        <taxon>Streptomycetaceae</taxon>
        <taxon>Kitasatospora</taxon>
    </lineage>
</organism>
<dbReference type="Gene3D" id="3.20.20.140">
    <property type="entry name" value="Metal-dependent hydrolases"/>
    <property type="match status" value="1"/>
</dbReference>
<dbReference type="InterPro" id="IPR032466">
    <property type="entry name" value="Metal_Hydrolase"/>
</dbReference>
<keyword evidence="8" id="KW-0862">Zinc</keyword>
<comment type="pathway">
    <text evidence="2">Nitrogen metabolism; (S)-allantoin degradation; allantoate from (S)-allantoin: step 1/1.</text>
</comment>
<comment type="caution">
    <text evidence="10">The sequence shown here is derived from an EMBL/GenBank/DDBJ whole genome shotgun (WGS) entry which is preliminary data.</text>
</comment>
<dbReference type="InterPro" id="IPR017593">
    <property type="entry name" value="Allantoinase"/>
</dbReference>
<name>A0ABN2Z017_9ACTN</name>
<dbReference type="NCBIfam" id="TIGR03178">
    <property type="entry name" value="allantoinase"/>
    <property type="match status" value="1"/>
</dbReference>
<dbReference type="PANTHER" id="PTHR43668:SF2">
    <property type="entry name" value="ALLANTOINASE"/>
    <property type="match status" value="1"/>
</dbReference>
<dbReference type="InterPro" id="IPR050138">
    <property type="entry name" value="DHOase/Allantoinase_Hydrolase"/>
</dbReference>
<dbReference type="InterPro" id="IPR011059">
    <property type="entry name" value="Metal-dep_hydrolase_composite"/>
</dbReference>
<protein>
    <recommendedName>
        <fullName evidence="5">allantoinase</fullName>
        <ecNumber evidence="5">3.5.2.5</ecNumber>
    </recommendedName>
</protein>
<evidence type="ECO:0000313" key="11">
    <source>
        <dbReference type="Proteomes" id="UP001422759"/>
    </source>
</evidence>
<evidence type="ECO:0000256" key="5">
    <source>
        <dbReference type="ARBA" id="ARBA00012863"/>
    </source>
</evidence>
<dbReference type="PANTHER" id="PTHR43668">
    <property type="entry name" value="ALLANTOINASE"/>
    <property type="match status" value="1"/>
</dbReference>
<evidence type="ECO:0000256" key="3">
    <source>
        <dbReference type="ARBA" id="ARBA00010368"/>
    </source>
</evidence>